<evidence type="ECO:0000313" key="2">
    <source>
        <dbReference type="EMBL" id="AEW92621.1"/>
    </source>
</evidence>
<sequence>MTTTNPAGPIPETPVHQAEERDTGPNCSDLLADFLGVLDRIETEARDGFLRRCGLATRAAVWR</sequence>
<reference evidence="3" key="1">
    <citation type="submission" date="2011-12" db="EMBL/GenBank/DDBJ databases">
        <title>Complete genome sequence of Streptomyces cattleya strain DSM 46488.</title>
        <authorList>
            <person name="Ou H.-Y."/>
            <person name="Li P."/>
            <person name="Zhao C."/>
            <person name="O'Hagan D."/>
            <person name="Deng Z."/>
        </authorList>
    </citation>
    <scope>NUCLEOTIDE SEQUENCE [LARGE SCALE GENOMIC DNA]</scope>
    <source>
        <strain evidence="3">ATCC 35852 / DSM 46488 / JCM 4925 / NBRC 14057 / NRRL 8057</strain>
    </source>
</reference>
<keyword evidence="3" id="KW-1185">Reference proteome</keyword>
<accession>F8K473</accession>
<dbReference type="RefSeq" id="WP_014141012.1">
    <property type="nucleotide sequence ID" value="NC_016111.1"/>
</dbReference>
<evidence type="ECO:0000256" key="1">
    <source>
        <dbReference type="SAM" id="MobiDB-lite"/>
    </source>
</evidence>
<dbReference type="KEGG" id="sct:SCAT_0236"/>
<dbReference type="STRING" id="1003195.SCATT_02500"/>
<protein>
    <submittedName>
        <fullName evidence="2">Uncharacterized protein</fullName>
    </submittedName>
</protein>
<organism evidence="2 3">
    <name type="scientific">Streptantibioticus cattleyicolor (strain ATCC 35852 / DSM 46488 / JCM 4925 / NBRC 14057 / NRRL 8057)</name>
    <name type="common">Streptomyces cattleya</name>
    <dbReference type="NCBI Taxonomy" id="1003195"/>
    <lineage>
        <taxon>Bacteria</taxon>
        <taxon>Bacillati</taxon>
        <taxon>Actinomycetota</taxon>
        <taxon>Actinomycetes</taxon>
        <taxon>Kitasatosporales</taxon>
        <taxon>Streptomycetaceae</taxon>
        <taxon>Streptantibioticus</taxon>
    </lineage>
</organism>
<dbReference type="HOGENOM" id="CLU_2883857_0_0_11"/>
<gene>
    <name evidence="2" type="ordered locus">SCATT_02500</name>
</gene>
<dbReference type="Proteomes" id="UP000007842">
    <property type="component" value="Chromosome"/>
</dbReference>
<accession>G8WMQ1</accession>
<dbReference type="AlphaFoldDB" id="F8K473"/>
<dbReference type="EMBL" id="CP003219">
    <property type="protein sequence ID" value="AEW92621.1"/>
    <property type="molecule type" value="Genomic_DNA"/>
</dbReference>
<dbReference type="OrthoDB" id="4246871at2"/>
<dbReference type="PATRIC" id="fig|1003195.11.peg.1883"/>
<proteinExistence type="predicted"/>
<feature type="region of interest" description="Disordered" evidence="1">
    <location>
        <begin position="1"/>
        <end position="24"/>
    </location>
</feature>
<dbReference type="KEGG" id="scy:SCATT_02500"/>
<evidence type="ECO:0000313" key="3">
    <source>
        <dbReference type="Proteomes" id="UP000007842"/>
    </source>
</evidence>
<name>F8K473_STREN</name>